<evidence type="ECO:0000313" key="2">
    <source>
        <dbReference type="Proteomes" id="UP000828251"/>
    </source>
</evidence>
<gene>
    <name evidence="1" type="ORF">J1N35_026542</name>
</gene>
<accession>A0A9D3V8L3</accession>
<dbReference type="AlphaFoldDB" id="A0A9D3V8L3"/>
<dbReference type="EMBL" id="JAIQCV010000008">
    <property type="protein sequence ID" value="KAH1074214.1"/>
    <property type="molecule type" value="Genomic_DNA"/>
</dbReference>
<name>A0A9D3V8L3_9ROSI</name>
<organism evidence="1 2">
    <name type="scientific">Gossypium stocksii</name>
    <dbReference type="NCBI Taxonomy" id="47602"/>
    <lineage>
        <taxon>Eukaryota</taxon>
        <taxon>Viridiplantae</taxon>
        <taxon>Streptophyta</taxon>
        <taxon>Embryophyta</taxon>
        <taxon>Tracheophyta</taxon>
        <taxon>Spermatophyta</taxon>
        <taxon>Magnoliopsida</taxon>
        <taxon>eudicotyledons</taxon>
        <taxon>Gunneridae</taxon>
        <taxon>Pentapetalae</taxon>
        <taxon>rosids</taxon>
        <taxon>malvids</taxon>
        <taxon>Malvales</taxon>
        <taxon>Malvaceae</taxon>
        <taxon>Malvoideae</taxon>
        <taxon>Gossypium</taxon>
    </lineage>
</organism>
<protein>
    <submittedName>
        <fullName evidence="1">Uncharacterized protein</fullName>
    </submittedName>
</protein>
<reference evidence="1 2" key="1">
    <citation type="journal article" date="2021" name="Plant Biotechnol. J.">
        <title>Multi-omics assisted identification of the key and species-specific regulatory components of drought-tolerant mechanisms in Gossypium stocksii.</title>
        <authorList>
            <person name="Yu D."/>
            <person name="Ke L."/>
            <person name="Zhang D."/>
            <person name="Wu Y."/>
            <person name="Sun Y."/>
            <person name="Mei J."/>
            <person name="Sun J."/>
            <person name="Sun Y."/>
        </authorList>
    </citation>
    <scope>NUCLEOTIDE SEQUENCE [LARGE SCALE GENOMIC DNA]</scope>
    <source>
        <strain evidence="2">cv. E1</strain>
        <tissue evidence="1">Leaf</tissue>
    </source>
</reference>
<proteinExistence type="predicted"/>
<comment type="caution">
    <text evidence="1">The sequence shown here is derived from an EMBL/GenBank/DDBJ whole genome shotgun (WGS) entry which is preliminary data.</text>
</comment>
<keyword evidence="2" id="KW-1185">Reference proteome</keyword>
<evidence type="ECO:0000313" key="1">
    <source>
        <dbReference type="EMBL" id="KAH1074214.1"/>
    </source>
</evidence>
<sequence length="80" mass="9574">MENFLIRLDDEHISVDQLQMEETQEAHISSSMRRVYYHTQGHVVTTWVTSGLANSDWVNCRNRLRRCIQKTFREVSKYDL</sequence>
<dbReference type="Proteomes" id="UP000828251">
    <property type="component" value="Unassembled WGS sequence"/>
</dbReference>